<dbReference type="EMBL" id="MDBP01000113">
    <property type="protein sequence ID" value="PMP08218.1"/>
    <property type="molecule type" value="Genomic_DNA"/>
</dbReference>
<reference evidence="3 5" key="4">
    <citation type="submission" date="2019-04" db="EMBL/GenBank/DDBJ databases">
        <title>A reverse ecology approach based on a biological definition of microbial populations.</title>
        <authorList>
            <person name="Arevalo P."/>
            <person name="Vaninsberghe D."/>
            <person name="Elsherbini J."/>
            <person name="Gore J."/>
            <person name="Polz M."/>
        </authorList>
    </citation>
    <scope>NUCLEOTIDE SEQUENCE [LARGE SCALE GENOMIC DNA]</scope>
    <source>
        <strain evidence="3 5">10N.222.45.A8</strain>
    </source>
</reference>
<dbReference type="EMBL" id="SYVV01000004">
    <property type="protein sequence ID" value="TKG36840.1"/>
    <property type="molecule type" value="Genomic_DNA"/>
</dbReference>
<evidence type="ECO:0000259" key="1">
    <source>
        <dbReference type="SMART" id="SM00382"/>
    </source>
</evidence>
<feature type="domain" description="AAA+ ATPase" evidence="1">
    <location>
        <begin position="33"/>
        <end position="463"/>
    </location>
</feature>
<evidence type="ECO:0000313" key="4">
    <source>
        <dbReference type="Proteomes" id="UP000235579"/>
    </source>
</evidence>
<dbReference type="PANTHER" id="PTHR43581">
    <property type="entry name" value="ATP/GTP PHOSPHATASE"/>
    <property type="match status" value="1"/>
</dbReference>
<dbReference type="SMART" id="SM00382">
    <property type="entry name" value="AAA"/>
    <property type="match status" value="1"/>
</dbReference>
<dbReference type="Proteomes" id="UP000235579">
    <property type="component" value="Unassembled WGS sequence"/>
</dbReference>
<dbReference type="Pfam" id="PF13175">
    <property type="entry name" value="AAA_15"/>
    <property type="match status" value="1"/>
</dbReference>
<evidence type="ECO:0000313" key="3">
    <source>
        <dbReference type="EMBL" id="TKG36840.1"/>
    </source>
</evidence>
<name>A0A2N7NC11_9VIBR</name>
<dbReference type="InterPro" id="IPR003593">
    <property type="entry name" value="AAA+_ATPase"/>
</dbReference>
<proteinExistence type="predicted"/>
<protein>
    <recommendedName>
        <fullName evidence="1">AAA+ ATPase domain-containing protein</fullName>
    </recommendedName>
</protein>
<dbReference type="InterPro" id="IPR027417">
    <property type="entry name" value="P-loop_NTPase"/>
</dbReference>
<gene>
    <name evidence="2" type="ORF">BCS92_03910</name>
    <name evidence="3" type="ORF">FC057_02860</name>
</gene>
<reference evidence="2" key="3">
    <citation type="journal article" date="2018" name="Nature">
        <title>A major lineage of non-tailed dsDNA viruses as unrecognized killers of marine bacteria.</title>
        <authorList>
            <person name="Kauffman K.M."/>
            <person name="Hussain F.A."/>
            <person name="Yang J."/>
            <person name="Arevalo P."/>
            <person name="Brown J.M."/>
            <person name="Chang W.K."/>
            <person name="VanInsberghe D."/>
            <person name="Elsherbini J."/>
            <person name="Sharma R.S."/>
            <person name="Cutler M.B."/>
            <person name="Kelly L."/>
            <person name="Polz M.F."/>
        </authorList>
    </citation>
    <scope>NUCLEOTIDE SEQUENCE</scope>
    <source>
        <strain evidence="2">10N.222.48.A2</strain>
    </source>
</reference>
<evidence type="ECO:0000313" key="2">
    <source>
        <dbReference type="EMBL" id="PMP08218.1"/>
    </source>
</evidence>
<dbReference type="SUPFAM" id="SSF52540">
    <property type="entry name" value="P-loop containing nucleoside triphosphate hydrolases"/>
    <property type="match status" value="1"/>
</dbReference>
<organism evidence="2 4">
    <name type="scientific">Vibrio tasmaniensis</name>
    <dbReference type="NCBI Taxonomy" id="212663"/>
    <lineage>
        <taxon>Bacteria</taxon>
        <taxon>Pseudomonadati</taxon>
        <taxon>Pseudomonadota</taxon>
        <taxon>Gammaproteobacteria</taxon>
        <taxon>Vibrionales</taxon>
        <taxon>Vibrionaceae</taxon>
        <taxon>Vibrio</taxon>
    </lineage>
</organism>
<dbReference type="InterPro" id="IPR051396">
    <property type="entry name" value="Bact_Antivir_Def_Nuclease"/>
</dbReference>
<comment type="caution">
    <text evidence="2">The sequence shown here is derived from an EMBL/GenBank/DDBJ whole genome shotgun (WGS) entry which is preliminary data.</text>
</comment>
<dbReference type="AlphaFoldDB" id="A0A2N7NC11"/>
<reference evidence="4" key="1">
    <citation type="submission" date="2016-07" db="EMBL/GenBank/DDBJ databases">
        <title>Nontailed viruses are major unrecognized killers of bacteria in the ocean.</title>
        <authorList>
            <person name="Kauffman K."/>
            <person name="Hussain F."/>
            <person name="Yang J."/>
            <person name="Arevalo P."/>
            <person name="Brown J."/>
            <person name="Cutler M."/>
            <person name="Kelly L."/>
            <person name="Polz M.F."/>
        </authorList>
    </citation>
    <scope>NUCLEOTIDE SEQUENCE [LARGE SCALE GENOMIC DNA]</scope>
    <source>
        <strain evidence="4">10N.222.48.A2</strain>
    </source>
</reference>
<sequence>MFLKGLQIMLQIRSIEIFGFQAKSRKAKLQFASDQVSIIYGDNGCGKTTFLKVLHAVLDRKRPTLASERVRAVILKVVNNENTEEVIHINNISKIDDEGQITIDDYDFSELDQSCLGESSSLSLGVERGVTKQSIKIEYQDILRFLSHPKYRPLRNTIDVREFSETFSNYVRNLNVRKYRSSRNELSLDKPHIFLQSVKMENIESLLIDRYRFAKSVATDRIQNALFETLSLVITPTEHNSYDTSKIPDNFEELVLDNKERLIEALNDGIDNNFKSHVVTILHEVVTKRDALKLRDNELLSQLIVNMINELEFEKQLLISITALVDTFNKYLVDGKKLVITTDEAYIKLNGDNKKHSLEYLSSGERHIFTFLSLIVVAGNDKNFLIIDEPEISLNIKWQRTLMDLIRELVPHTQIIVASHSSIIGKKSPHSLVKLQPELDSDYIQRLISDESSDGILDLDLDEHFTNLDEVTPTVTNRDS</sequence>
<evidence type="ECO:0000313" key="5">
    <source>
        <dbReference type="Proteomes" id="UP000308018"/>
    </source>
</evidence>
<dbReference type="Gene3D" id="3.40.50.300">
    <property type="entry name" value="P-loop containing nucleotide triphosphate hydrolases"/>
    <property type="match status" value="2"/>
</dbReference>
<reference evidence="2" key="2">
    <citation type="submission" date="2016-07" db="EMBL/GenBank/DDBJ databases">
        <authorList>
            <person name="Wan K."/>
            <person name="Booth B."/>
            <person name="Spirohn K."/>
            <person name="Hao T."/>
            <person name="Hu Y."/>
            <person name="Calderwood M."/>
            <person name="Hill D."/>
            <person name="Mohr S."/>
            <person name="Vidal M."/>
            <person name="Celniker S."/>
            <person name="Perrimon N."/>
        </authorList>
    </citation>
    <scope>NUCLEOTIDE SEQUENCE</scope>
    <source>
        <strain evidence="2">10N.222.48.A2</strain>
    </source>
</reference>
<dbReference type="PANTHER" id="PTHR43581:SF2">
    <property type="entry name" value="EXCINUCLEASE ATPASE SUBUNIT"/>
    <property type="match status" value="1"/>
</dbReference>
<dbReference type="Proteomes" id="UP000308018">
    <property type="component" value="Unassembled WGS sequence"/>
</dbReference>
<accession>A0A2N7NC11</accession>
<dbReference type="InterPro" id="IPR041685">
    <property type="entry name" value="AAA_GajA/Old/RecF-like"/>
</dbReference>